<gene>
    <name evidence="11" type="ORF">DSM5745_04834</name>
</gene>
<dbReference type="GO" id="GO:0008270">
    <property type="term" value="F:zinc ion binding"/>
    <property type="evidence" value="ECO:0007669"/>
    <property type="project" value="UniProtKB-KW"/>
</dbReference>
<dbReference type="Pfam" id="PF22191">
    <property type="entry name" value="IBR_1"/>
    <property type="match status" value="1"/>
</dbReference>
<keyword evidence="3 8" id="KW-0479">Metal-binding</keyword>
<dbReference type="InterPro" id="IPR051628">
    <property type="entry name" value="LUBAC_E3_Ligases"/>
</dbReference>
<evidence type="ECO:0000256" key="4">
    <source>
        <dbReference type="ARBA" id="ARBA00022737"/>
    </source>
</evidence>
<feature type="zinc finger region" description="C3H1-type" evidence="8">
    <location>
        <begin position="67"/>
        <end position="94"/>
    </location>
</feature>
<dbReference type="SUPFAM" id="SSF90229">
    <property type="entry name" value="CCCH zinc finger"/>
    <property type="match status" value="2"/>
</dbReference>
<evidence type="ECO:0000256" key="8">
    <source>
        <dbReference type="PROSITE-ProRule" id="PRU00723"/>
    </source>
</evidence>
<dbReference type="CDD" id="cd22585">
    <property type="entry name" value="Rcat_RBR_DEAH12-like"/>
    <property type="match status" value="1"/>
</dbReference>
<dbReference type="PANTHER" id="PTHR22770">
    <property type="entry name" value="UBIQUITIN CONJUGATING ENZYME 7 INTERACTING PROTEIN-RELATED"/>
    <property type="match status" value="1"/>
</dbReference>
<dbReference type="RefSeq" id="XP_026604330.1">
    <property type="nucleotide sequence ID" value="XM_026746850.1"/>
</dbReference>
<evidence type="ECO:0000256" key="6">
    <source>
        <dbReference type="ARBA" id="ARBA00022786"/>
    </source>
</evidence>
<dbReference type="GO" id="GO:0097039">
    <property type="term" value="P:protein linear polyubiquitination"/>
    <property type="evidence" value="ECO:0007669"/>
    <property type="project" value="TreeGrafter"/>
</dbReference>
<dbReference type="InterPro" id="IPR013087">
    <property type="entry name" value="Znf_C2H2_type"/>
</dbReference>
<dbReference type="PROSITE" id="PS50103">
    <property type="entry name" value="ZF_C3H1"/>
    <property type="match status" value="2"/>
</dbReference>
<dbReference type="AlphaFoldDB" id="A0A3D8S4Q6"/>
<dbReference type="GO" id="GO:0004842">
    <property type="term" value="F:ubiquitin-protein transferase activity"/>
    <property type="evidence" value="ECO:0007669"/>
    <property type="project" value="TreeGrafter"/>
</dbReference>
<dbReference type="InterPro" id="IPR002867">
    <property type="entry name" value="IBR_dom"/>
</dbReference>
<organism evidence="11 12">
    <name type="scientific">Aspergillus mulundensis</name>
    <dbReference type="NCBI Taxonomy" id="1810919"/>
    <lineage>
        <taxon>Eukaryota</taxon>
        <taxon>Fungi</taxon>
        <taxon>Dikarya</taxon>
        <taxon>Ascomycota</taxon>
        <taxon>Pezizomycotina</taxon>
        <taxon>Eurotiomycetes</taxon>
        <taxon>Eurotiomycetidae</taxon>
        <taxon>Eurotiales</taxon>
        <taxon>Aspergillaceae</taxon>
        <taxon>Aspergillus</taxon>
        <taxon>Aspergillus subgen. Nidulantes</taxon>
    </lineage>
</organism>
<dbReference type="OrthoDB" id="10009520at2759"/>
<keyword evidence="12" id="KW-1185">Reference proteome</keyword>
<dbReference type="PROSITE" id="PS00028">
    <property type="entry name" value="ZINC_FINGER_C2H2_1"/>
    <property type="match status" value="1"/>
</dbReference>
<evidence type="ECO:0000256" key="3">
    <source>
        <dbReference type="ARBA" id="ARBA00022723"/>
    </source>
</evidence>
<feature type="zinc finger region" description="C3H1-type" evidence="8">
    <location>
        <begin position="22"/>
        <end position="49"/>
    </location>
</feature>
<dbReference type="GO" id="GO:0043130">
    <property type="term" value="F:ubiquitin binding"/>
    <property type="evidence" value="ECO:0007669"/>
    <property type="project" value="TreeGrafter"/>
</dbReference>
<reference evidence="11 12" key="1">
    <citation type="journal article" date="2018" name="IMA Fungus">
        <title>IMA Genome-F 9: Draft genome sequence of Annulohypoxylon stygium, Aspergillus mulundensis, Berkeleyomyces basicola (syn. Thielaviopsis basicola), Ceratocystis smalleyi, two Cercospora beticola strains, Coleophoma cylindrospora, Fusarium fracticaudum, Phialophora cf. hyalina, and Morchella septimelata.</title>
        <authorList>
            <person name="Wingfield B.D."/>
            <person name="Bills G.F."/>
            <person name="Dong Y."/>
            <person name="Huang W."/>
            <person name="Nel W.J."/>
            <person name="Swalarsk-Parry B.S."/>
            <person name="Vaghefi N."/>
            <person name="Wilken P.M."/>
            <person name="An Z."/>
            <person name="de Beer Z.W."/>
            <person name="De Vos L."/>
            <person name="Chen L."/>
            <person name="Duong T.A."/>
            <person name="Gao Y."/>
            <person name="Hammerbacher A."/>
            <person name="Kikkert J.R."/>
            <person name="Li Y."/>
            <person name="Li H."/>
            <person name="Li K."/>
            <person name="Li Q."/>
            <person name="Liu X."/>
            <person name="Ma X."/>
            <person name="Naidoo K."/>
            <person name="Pethybridge S.J."/>
            <person name="Sun J."/>
            <person name="Steenkamp E.T."/>
            <person name="van der Nest M.A."/>
            <person name="van Wyk S."/>
            <person name="Wingfield M.J."/>
            <person name="Xiong C."/>
            <person name="Yue Q."/>
            <person name="Zhang X."/>
        </authorList>
    </citation>
    <scope>NUCLEOTIDE SEQUENCE [LARGE SCALE GENOMIC DNA]</scope>
    <source>
        <strain evidence="11 12">DSM 5745</strain>
    </source>
</reference>
<dbReference type="Gene3D" id="1.20.120.1750">
    <property type="match status" value="1"/>
</dbReference>
<sequence>MEPSLTPRPHHLDQYAQKYASSLSRVPCRFYARGNCRDGDKCRFSHTTPPKTGDTDNVAAPSSYSDTRGQVPCQFYLRGICRNGDGCPYSHTGAKEGKAVSSIEETNSDNFSRQIAGAIVTFIDGAKVEKISFPSDFSAVHLGNLPPNSSPSSITNMLAQLGLDVPASQVRVRPLENGSSADVRMEDSTFAKTLCAKLAKDLGNTAASRITAITVSSPVVLGSNAHRVDSKKVHCSWHRPSRTVRMSFGSQSIARKVESAFNAGIYKVVGQAVRSVSLHGSRGGYHGVGWTLSLSNLPANILAGDILSDIPVHLRPRRIGLGDPSYDASLDEANTIIKSQLLQIGPLEYWESAAESGGKRAKAKARFQNEEDARSAAAGLNETALPFHGHGRLTVQLVHSARFKVSERIYQAVRPKVGAEETVWKAQHLVFIPYEPVRGYRVLKLEGESTRDVARAKKALEEILEGMIAMSEGNVLWSPSFSMNGDSYRMLKDIEERLGIVVVRSKRLRRIHLYGPEEKCKEGSKLIVDISKAKSTDGHSIELDDKQFNWVCHGGFQKISATLGVKAVALDIMSKPKRLLLKGSAADYKLVLSMLAGEKEDESFGTALSENDCSICWTEADNAIKTHCRHTYCADCFEMLCFSELDTTKSTEPAIRCQGGSGKCNAILPLDELWDHLPSSAFEDLLEASFKSHIRRHPQQFQYCPTPDCNQVYRTTTTGAVFHCSNCLIPVCTTCHASHPGMTCAEQKDFASGGYEALAKAKKELGIKDCPACKTAIEKTEGCNHMECRGCGTHICWKCMKTFARSAECYTHMNREHGSIGLDFAGID</sequence>
<evidence type="ECO:0000259" key="10">
    <source>
        <dbReference type="PROSITE" id="PS51873"/>
    </source>
</evidence>
<dbReference type="InterPro" id="IPR000571">
    <property type="entry name" value="Znf_CCCH"/>
</dbReference>
<dbReference type="SUPFAM" id="SSF57850">
    <property type="entry name" value="RING/U-box"/>
    <property type="match status" value="2"/>
</dbReference>
<name>A0A3D8S4Q6_9EURO</name>
<keyword evidence="6" id="KW-0833">Ubl conjugation pathway</keyword>
<feature type="domain" description="RING-type" evidence="10">
    <location>
        <begin position="609"/>
        <end position="816"/>
    </location>
</feature>
<keyword evidence="7 8" id="KW-0862">Zinc</keyword>
<dbReference type="Gene3D" id="4.10.1000.10">
    <property type="entry name" value="Zinc finger, CCCH-type"/>
    <property type="match status" value="1"/>
</dbReference>
<evidence type="ECO:0000313" key="11">
    <source>
        <dbReference type="EMBL" id="RDW81277.1"/>
    </source>
</evidence>
<dbReference type="InterPro" id="IPR036855">
    <property type="entry name" value="Znf_CCCH_sf"/>
</dbReference>
<dbReference type="Pfam" id="PF01485">
    <property type="entry name" value="IBR"/>
    <property type="match status" value="1"/>
</dbReference>
<dbReference type="PROSITE" id="PS51873">
    <property type="entry name" value="TRIAD"/>
    <property type="match status" value="1"/>
</dbReference>
<evidence type="ECO:0000313" key="12">
    <source>
        <dbReference type="Proteomes" id="UP000256690"/>
    </source>
</evidence>
<evidence type="ECO:0000256" key="2">
    <source>
        <dbReference type="ARBA" id="ARBA00022679"/>
    </source>
</evidence>
<dbReference type="SMART" id="SM00356">
    <property type="entry name" value="ZnF_C3H1"/>
    <property type="match status" value="2"/>
</dbReference>
<dbReference type="Gene3D" id="1.20.120.1350">
    <property type="entry name" value="Pneumovirus matrix protein 2 (M2), zinc-binding domain"/>
    <property type="match status" value="1"/>
</dbReference>
<evidence type="ECO:0000256" key="5">
    <source>
        <dbReference type="ARBA" id="ARBA00022771"/>
    </source>
</evidence>
<accession>A0A3D8S4Q6</accession>
<comment type="pathway">
    <text evidence="1">Protein modification; protein ubiquitination.</text>
</comment>
<dbReference type="InterPro" id="IPR013083">
    <property type="entry name" value="Znf_RING/FYVE/PHD"/>
</dbReference>
<feature type="domain" description="C3H1-type" evidence="9">
    <location>
        <begin position="22"/>
        <end position="49"/>
    </location>
</feature>
<dbReference type="PANTHER" id="PTHR22770:SF13">
    <property type="entry name" value="RING-TYPE DOMAIN-CONTAINING PROTEIN"/>
    <property type="match status" value="1"/>
</dbReference>
<dbReference type="GO" id="GO:0043161">
    <property type="term" value="P:proteasome-mediated ubiquitin-dependent protein catabolic process"/>
    <property type="evidence" value="ECO:0007669"/>
    <property type="project" value="TreeGrafter"/>
</dbReference>
<feature type="domain" description="C3H1-type" evidence="9">
    <location>
        <begin position="67"/>
        <end position="94"/>
    </location>
</feature>
<comment type="caution">
    <text evidence="11">The sequence shown here is derived from an EMBL/GenBank/DDBJ whole genome shotgun (WGS) entry which is preliminary data.</text>
</comment>
<dbReference type="EMBL" id="PVWQ01000005">
    <property type="protein sequence ID" value="RDW81277.1"/>
    <property type="molecule type" value="Genomic_DNA"/>
</dbReference>
<evidence type="ECO:0000259" key="9">
    <source>
        <dbReference type="PROSITE" id="PS50103"/>
    </source>
</evidence>
<dbReference type="SMART" id="SM00647">
    <property type="entry name" value="IBR"/>
    <property type="match status" value="2"/>
</dbReference>
<dbReference type="Pfam" id="PF00642">
    <property type="entry name" value="zf-CCCH"/>
    <property type="match status" value="2"/>
</dbReference>
<proteinExistence type="predicted"/>
<keyword evidence="4" id="KW-0677">Repeat</keyword>
<dbReference type="GO" id="GO:0000151">
    <property type="term" value="C:ubiquitin ligase complex"/>
    <property type="evidence" value="ECO:0007669"/>
    <property type="project" value="TreeGrafter"/>
</dbReference>
<dbReference type="Gene3D" id="3.30.40.10">
    <property type="entry name" value="Zinc/RING finger domain, C3HC4 (zinc finger)"/>
    <property type="match status" value="1"/>
</dbReference>
<evidence type="ECO:0008006" key="13">
    <source>
        <dbReference type="Google" id="ProtNLM"/>
    </source>
</evidence>
<dbReference type="InterPro" id="IPR044066">
    <property type="entry name" value="TRIAD_supradom"/>
</dbReference>
<keyword evidence="5 8" id="KW-0863">Zinc-finger</keyword>
<evidence type="ECO:0000256" key="1">
    <source>
        <dbReference type="ARBA" id="ARBA00004906"/>
    </source>
</evidence>
<evidence type="ECO:0000256" key="7">
    <source>
        <dbReference type="ARBA" id="ARBA00022833"/>
    </source>
</evidence>
<dbReference type="Proteomes" id="UP000256690">
    <property type="component" value="Unassembled WGS sequence"/>
</dbReference>
<keyword evidence="2" id="KW-0808">Transferase</keyword>
<protein>
    <recommendedName>
        <fullName evidence="13">RING-type E3 ubiquitin transferase</fullName>
    </recommendedName>
</protein>
<dbReference type="STRING" id="1810919.A0A3D8S4Q6"/>
<dbReference type="GeneID" id="38115204"/>
<dbReference type="CDD" id="cd20335">
    <property type="entry name" value="BRcat_RBR"/>
    <property type="match status" value="1"/>
</dbReference>